<keyword evidence="1" id="KW-0645">Protease</keyword>
<evidence type="ECO:0000256" key="2">
    <source>
        <dbReference type="ARBA" id="ARBA00022723"/>
    </source>
</evidence>
<dbReference type="PROSITE" id="PS50249">
    <property type="entry name" value="MPN"/>
    <property type="match status" value="1"/>
</dbReference>
<evidence type="ECO:0000259" key="6">
    <source>
        <dbReference type="PROSITE" id="PS50249"/>
    </source>
</evidence>
<evidence type="ECO:0000256" key="5">
    <source>
        <dbReference type="ARBA" id="ARBA00023049"/>
    </source>
</evidence>
<dbReference type="FunFam" id="3.40.140.10:FF:000085">
    <property type="entry name" value="Mov34/MPN/PAD-1 family protein"/>
    <property type="match status" value="1"/>
</dbReference>
<dbReference type="GO" id="GO:0006508">
    <property type="term" value="P:proteolysis"/>
    <property type="evidence" value="ECO:0007669"/>
    <property type="project" value="UniProtKB-KW"/>
</dbReference>
<dbReference type="PANTHER" id="PTHR34858">
    <property type="entry name" value="CYSO-CYSTEINE PEPTIDASE"/>
    <property type="match status" value="1"/>
</dbReference>
<dbReference type="InterPro" id="IPR051929">
    <property type="entry name" value="VirAsm_ModProt"/>
</dbReference>
<dbReference type="Gene3D" id="3.40.140.10">
    <property type="entry name" value="Cytidine Deaminase, domain 2"/>
    <property type="match status" value="1"/>
</dbReference>
<dbReference type="SMART" id="SM00232">
    <property type="entry name" value="JAB_MPN"/>
    <property type="match status" value="1"/>
</dbReference>
<keyword evidence="3" id="KW-0378">Hydrolase</keyword>
<proteinExistence type="predicted"/>
<keyword evidence="4" id="KW-0862">Zinc</keyword>
<feature type="domain" description="MPN" evidence="6">
    <location>
        <begin position="14"/>
        <end position="147"/>
    </location>
</feature>
<dbReference type="GO" id="GO:0008235">
    <property type="term" value="F:metalloexopeptidase activity"/>
    <property type="evidence" value="ECO:0007669"/>
    <property type="project" value="TreeGrafter"/>
</dbReference>
<dbReference type="PANTHER" id="PTHR34858:SF1">
    <property type="entry name" value="CYSO-CYSTEINE PEPTIDASE"/>
    <property type="match status" value="1"/>
</dbReference>
<accession>A0A381RI66</accession>
<dbReference type="SUPFAM" id="SSF102712">
    <property type="entry name" value="JAB1/MPN domain"/>
    <property type="match status" value="1"/>
</dbReference>
<evidence type="ECO:0000256" key="4">
    <source>
        <dbReference type="ARBA" id="ARBA00022833"/>
    </source>
</evidence>
<sequence>MDSTVSIGAILQRLKLAQPVLDAIRRHGRQAYPNECCGALIGQEDHVIEALSLPNTTAEGPRQRFLVSPEDYRIAEERAFAAEHELLGFYHSHPDHPARPSQNDLAHAWPFFVYVILAVREGDPADLTAWRLLDDRSAFGVVEVTCGASGRHRT</sequence>
<protein>
    <recommendedName>
        <fullName evidence="6">MPN domain-containing protein</fullName>
    </recommendedName>
</protein>
<dbReference type="EMBL" id="UINC01001911">
    <property type="protein sequence ID" value="SUZ90638.1"/>
    <property type="molecule type" value="Genomic_DNA"/>
</dbReference>
<keyword evidence="2" id="KW-0479">Metal-binding</keyword>
<dbReference type="GO" id="GO:0008270">
    <property type="term" value="F:zinc ion binding"/>
    <property type="evidence" value="ECO:0007669"/>
    <property type="project" value="TreeGrafter"/>
</dbReference>
<evidence type="ECO:0000256" key="3">
    <source>
        <dbReference type="ARBA" id="ARBA00022801"/>
    </source>
</evidence>
<evidence type="ECO:0000313" key="7">
    <source>
        <dbReference type="EMBL" id="SUZ90638.1"/>
    </source>
</evidence>
<dbReference type="Pfam" id="PF14464">
    <property type="entry name" value="Prok-JAB"/>
    <property type="match status" value="1"/>
</dbReference>
<reference evidence="7" key="1">
    <citation type="submission" date="2018-05" db="EMBL/GenBank/DDBJ databases">
        <authorList>
            <person name="Lanie J.A."/>
            <person name="Ng W.-L."/>
            <person name="Kazmierczak K.M."/>
            <person name="Andrzejewski T.M."/>
            <person name="Davidsen T.M."/>
            <person name="Wayne K.J."/>
            <person name="Tettelin H."/>
            <person name="Glass J.I."/>
            <person name="Rusch D."/>
            <person name="Podicherti R."/>
            <person name="Tsui H.-C.T."/>
            <person name="Winkler M.E."/>
        </authorList>
    </citation>
    <scope>NUCLEOTIDE SEQUENCE</scope>
</reference>
<organism evidence="7">
    <name type="scientific">marine metagenome</name>
    <dbReference type="NCBI Taxonomy" id="408172"/>
    <lineage>
        <taxon>unclassified sequences</taxon>
        <taxon>metagenomes</taxon>
        <taxon>ecological metagenomes</taxon>
    </lineage>
</organism>
<evidence type="ECO:0000256" key="1">
    <source>
        <dbReference type="ARBA" id="ARBA00022670"/>
    </source>
</evidence>
<dbReference type="InterPro" id="IPR037518">
    <property type="entry name" value="MPN"/>
</dbReference>
<dbReference type="InterPro" id="IPR028090">
    <property type="entry name" value="JAB_dom_prok"/>
</dbReference>
<gene>
    <name evidence="7" type="ORF">METZ01_LOCUS43492</name>
</gene>
<dbReference type="InterPro" id="IPR000555">
    <property type="entry name" value="JAMM/MPN+_dom"/>
</dbReference>
<dbReference type="AlphaFoldDB" id="A0A381RI66"/>
<keyword evidence="5" id="KW-0482">Metalloprotease</keyword>
<name>A0A381RI66_9ZZZZ</name>
<dbReference type="CDD" id="cd08070">
    <property type="entry name" value="MPN_like"/>
    <property type="match status" value="1"/>
</dbReference>